<evidence type="ECO:0000313" key="1">
    <source>
        <dbReference type="EMBL" id="TPV34028.1"/>
    </source>
</evidence>
<organism evidence="1 2">
    <name type="scientific">Paucihalobacter ruber</name>
    <dbReference type="NCBI Taxonomy" id="2567861"/>
    <lineage>
        <taxon>Bacteria</taxon>
        <taxon>Pseudomonadati</taxon>
        <taxon>Bacteroidota</taxon>
        <taxon>Flavobacteriia</taxon>
        <taxon>Flavobacteriales</taxon>
        <taxon>Flavobacteriaceae</taxon>
        <taxon>Paucihalobacter</taxon>
    </lineage>
</organism>
<protein>
    <recommendedName>
        <fullName evidence="3">Cytochrome c</fullName>
    </recommendedName>
</protein>
<dbReference type="AlphaFoldDB" id="A0A506PKJ7"/>
<dbReference type="Proteomes" id="UP000317332">
    <property type="component" value="Unassembled WGS sequence"/>
</dbReference>
<reference evidence="1 2" key="1">
    <citation type="submission" date="2019-06" db="EMBL/GenBank/DDBJ databases">
        <title>Flavobacteriaceae Paucihalobacterium erythroidium CWB-1, complete genome.</title>
        <authorList>
            <person name="Wu S."/>
        </authorList>
    </citation>
    <scope>NUCLEOTIDE SEQUENCE [LARGE SCALE GENOMIC DNA]</scope>
    <source>
        <strain evidence="1 2">CWB-1</strain>
    </source>
</reference>
<evidence type="ECO:0000313" key="2">
    <source>
        <dbReference type="Proteomes" id="UP000317332"/>
    </source>
</evidence>
<proteinExistence type="predicted"/>
<dbReference type="RefSeq" id="WP_140989925.1">
    <property type="nucleotide sequence ID" value="NZ_VHIQ01000003.1"/>
</dbReference>
<gene>
    <name evidence="1" type="ORF">FJ651_07670</name>
</gene>
<comment type="caution">
    <text evidence="1">The sequence shown here is derived from an EMBL/GenBank/DDBJ whole genome shotgun (WGS) entry which is preliminary data.</text>
</comment>
<evidence type="ECO:0008006" key="3">
    <source>
        <dbReference type="Google" id="ProtNLM"/>
    </source>
</evidence>
<keyword evidence="2" id="KW-1185">Reference proteome</keyword>
<accession>A0A506PKJ7</accession>
<dbReference type="OrthoDB" id="982229at2"/>
<dbReference type="EMBL" id="VHIQ01000003">
    <property type="protein sequence ID" value="TPV34028.1"/>
    <property type="molecule type" value="Genomic_DNA"/>
</dbReference>
<sequence>MSCTEQPKKETAQKIEFDLYEPSEMANLMNEMYNYNLAVKDSILNGNMPSHFPMEFLEIHKAEMTNGKSRNTVFNSFSEVFLKAQETFHTTTDSTLVKQNFNNMVNVCITCHQTECTGPIPRIKKLLIQ</sequence>
<name>A0A506PKJ7_9FLAO</name>